<dbReference type="EMBL" id="MGDD01000222">
    <property type="protein sequence ID" value="OGL44480.1"/>
    <property type="molecule type" value="Genomic_DNA"/>
</dbReference>
<evidence type="ECO:0000256" key="1">
    <source>
        <dbReference type="ARBA" id="ARBA00022553"/>
    </source>
</evidence>
<proteinExistence type="predicted"/>
<keyword evidence="1 2" id="KW-0597">Phosphoprotein</keyword>
<feature type="modified residue" description="4-aspartylphosphate" evidence="2">
    <location>
        <position position="54"/>
    </location>
</feature>
<dbReference type="GO" id="GO:0000160">
    <property type="term" value="P:phosphorelay signal transduction system"/>
    <property type="evidence" value="ECO:0007669"/>
    <property type="project" value="InterPro"/>
</dbReference>
<dbReference type="PROSITE" id="PS50110">
    <property type="entry name" value="RESPONSE_REGULATORY"/>
    <property type="match status" value="1"/>
</dbReference>
<gene>
    <name evidence="4" type="ORF">A2161_12310</name>
</gene>
<comment type="caution">
    <text evidence="4">The sequence shown here is derived from an EMBL/GenBank/DDBJ whole genome shotgun (WGS) entry which is preliminary data.</text>
</comment>
<organism evidence="4 5">
    <name type="scientific">Candidatus Schekmanbacteria bacterium RBG_13_48_7</name>
    <dbReference type="NCBI Taxonomy" id="1817878"/>
    <lineage>
        <taxon>Bacteria</taxon>
        <taxon>Candidatus Schekmaniibacteriota</taxon>
    </lineage>
</organism>
<sequence>MKKKKVLVIDDEPDIVEFLRDLLEDNGYAVVSATNSHDALDLIKQNKPDIILLDMLMPEETGTGFYRKLLEIKECKDIPIIIVSAIPKRNLPLDKSIPVIDKPIEEKKMLAELRNILYK</sequence>
<reference evidence="4 5" key="1">
    <citation type="journal article" date="2016" name="Nat. Commun.">
        <title>Thousands of microbial genomes shed light on interconnected biogeochemical processes in an aquifer system.</title>
        <authorList>
            <person name="Anantharaman K."/>
            <person name="Brown C.T."/>
            <person name="Hug L.A."/>
            <person name="Sharon I."/>
            <person name="Castelle C.J."/>
            <person name="Probst A.J."/>
            <person name="Thomas B.C."/>
            <person name="Singh A."/>
            <person name="Wilkins M.J."/>
            <person name="Karaoz U."/>
            <person name="Brodie E.L."/>
            <person name="Williams K.H."/>
            <person name="Hubbard S.S."/>
            <person name="Banfield J.F."/>
        </authorList>
    </citation>
    <scope>NUCLEOTIDE SEQUENCE [LARGE SCALE GENOMIC DNA]</scope>
</reference>
<dbReference type="PANTHER" id="PTHR44591:SF3">
    <property type="entry name" value="RESPONSE REGULATORY DOMAIN-CONTAINING PROTEIN"/>
    <property type="match status" value="1"/>
</dbReference>
<dbReference type="InterPro" id="IPR011006">
    <property type="entry name" value="CheY-like_superfamily"/>
</dbReference>
<evidence type="ECO:0000313" key="5">
    <source>
        <dbReference type="Proteomes" id="UP000179266"/>
    </source>
</evidence>
<feature type="domain" description="Response regulatory" evidence="3">
    <location>
        <begin position="5"/>
        <end position="117"/>
    </location>
</feature>
<dbReference type="Proteomes" id="UP000179266">
    <property type="component" value="Unassembled WGS sequence"/>
</dbReference>
<accession>A0A1F7RSY5</accession>
<dbReference type="InterPro" id="IPR050595">
    <property type="entry name" value="Bact_response_regulator"/>
</dbReference>
<protein>
    <recommendedName>
        <fullName evidence="3">Response regulatory domain-containing protein</fullName>
    </recommendedName>
</protein>
<evidence type="ECO:0000256" key="2">
    <source>
        <dbReference type="PROSITE-ProRule" id="PRU00169"/>
    </source>
</evidence>
<evidence type="ECO:0000259" key="3">
    <source>
        <dbReference type="PROSITE" id="PS50110"/>
    </source>
</evidence>
<evidence type="ECO:0000313" key="4">
    <source>
        <dbReference type="EMBL" id="OGL44480.1"/>
    </source>
</evidence>
<dbReference type="Gene3D" id="3.40.50.2300">
    <property type="match status" value="1"/>
</dbReference>
<dbReference type="InterPro" id="IPR001789">
    <property type="entry name" value="Sig_transdc_resp-reg_receiver"/>
</dbReference>
<name>A0A1F7RSY5_9BACT</name>
<dbReference type="SMART" id="SM00448">
    <property type="entry name" value="REC"/>
    <property type="match status" value="1"/>
</dbReference>
<dbReference type="Pfam" id="PF00072">
    <property type="entry name" value="Response_reg"/>
    <property type="match status" value="1"/>
</dbReference>
<dbReference type="PANTHER" id="PTHR44591">
    <property type="entry name" value="STRESS RESPONSE REGULATOR PROTEIN 1"/>
    <property type="match status" value="1"/>
</dbReference>
<dbReference type="SUPFAM" id="SSF52172">
    <property type="entry name" value="CheY-like"/>
    <property type="match status" value="1"/>
</dbReference>
<dbReference type="AlphaFoldDB" id="A0A1F7RSY5"/>